<accession>A0ABX5RAW6</accession>
<keyword evidence="2" id="KW-1185">Reference proteome</keyword>
<name>A0ABX5RAW6_9BACT</name>
<dbReference type="RefSeq" id="WP_131071987.1">
    <property type="nucleotide sequence ID" value="NZ_CP036313.1"/>
</dbReference>
<dbReference type="EMBL" id="CP036313">
    <property type="protein sequence ID" value="QBH11901.1"/>
    <property type="molecule type" value="Genomic_DNA"/>
</dbReference>
<evidence type="ECO:0000313" key="1">
    <source>
        <dbReference type="EMBL" id="QBH11901.1"/>
    </source>
</evidence>
<protein>
    <submittedName>
        <fullName evidence="1">Uncharacterized protein</fullName>
    </submittedName>
</protein>
<organism evidence="1 2">
    <name type="scientific">Desulfobacter hydrogenophilus</name>
    <dbReference type="NCBI Taxonomy" id="2291"/>
    <lineage>
        <taxon>Bacteria</taxon>
        <taxon>Pseudomonadati</taxon>
        <taxon>Thermodesulfobacteriota</taxon>
        <taxon>Desulfobacteria</taxon>
        <taxon>Desulfobacterales</taxon>
        <taxon>Desulfobacteraceae</taxon>
        <taxon>Desulfobacter</taxon>
    </lineage>
</organism>
<proteinExistence type="predicted"/>
<gene>
    <name evidence="1" type="ORF">EYB58_02545</name>
</gene>
<reference evidence="1 2" key="1">
    <citation type="submission" date="2019-02" db="EMBL/GenBank/DDBJ databases">
        <title>Complete genome sequence of Desulfobacter hydrogenophilus AcRS1.</title>
        <authorList>
            <person name="Marietou A."/>
            <person name="Lund M.B."/>
            <person name="Marshall I.P.G."/>
            <person name="Schreiber L."/>
            <person name="Jorgensen B."/>
        </authorList>
    </citation>
    <scope>NUCLEOTIDE SEQUENCE [LARGE SCALE GENOMIC DNA]</scope>
    <source>
        <strain evidence="1 2">AcRS1</strain>
    </source>
</reference>
<sequence length="146" mass="17052">MNVKHIWRSIKNRYRLSTKVQMNFQLSFPEYLIGKCCFSTNNAYQIRTQKVSPSLQGVVFSDTIPLSWFTSSVLIPWAKVLEMTISDTPPSIDGMRNTPLASQLYTQTLDFEYCALRLNDPQEMTIDFPWSKEFTDYVKKNRSFDI</sequence>
<evidence type="ECO:0000313" key="2">
    <source>
        <dbReference type="Proteomes" id="UP000293902"/>
    </source>
</evidence>
<dbReference type="Proteomes" id="UP000293902">
    <property type="component" value="Chromosome"/>
</dbReference>